<feature type="compositionally biased region" description="Basic and acidic residues" evidence="6">
    <location>
        <begin position="57"/>
        <end position="67"/>
    </location>
</feature>
<organism evidence="8 9">
    <name type="scientific">Rhipicephalus microplus</name>
    <name type="common">Cattle tick</name>
    <name type="synonym">Boophilus microplus</name>
    <dbReference type="NCBI Taxonomy" id="6941"/>
    <lineage>
        <taxon>Eukaryota</taxon>
        <taxon>Metazoa</taxon>
        <taxon>Ecdysozoa</taxon>
        <taxon>Arthropoda</taxon>
        <taxon>Chelicerata</taxon>
        <taxon>Arachnida</taxon>
        <taxon>Acari</taxon>
        <taxon>Parasitiformes</taxon>
        <taxon>Ixodida</taxon>
        <taxon>Ixodoidea</taxon>
        <taxon>Ixodidae</taxon>
        <taxon>Rhipicephalinae</taxon>
        <taxon>Rhipicephalus</taxon>
        <taxon>Boophilus</taxon>
    </lineage>
</organism>
<dbReference type="GO" id="GO:0003677">
    <property type="term" value="F:DNA binding"/>
    <property type="evidence" value="ECO:0007669"/>
    <property type="project" value="UniProtKB-UniRule"/>
</dbReference>
<reference evidence="8" key="2">
    <citation type="submission" date="2021-09" db="EMBL/GenBank/DDBJ databases">
        <authorList>
            <person name="Jia N."/>
            <person name="Wang J."/>
            <person name="Shi W."/>
            <person name="Du L."/>
            <person name="Sun Y."/>
            <person name="Zhan W."/>
            <person name="Jiang J."/>
            <person name="Wang Q."/>
            <person name="Zhang B."/>
            <person name="Ji P."/>
            <person name="Sakyi L.B."/>
            <person name="Cui X."/>
            <person name="Yuan T."/>
            <person name="Jiang B."/>
            <person name="Yang W."/>
            <person name="Lam T.T.-Y."/>
            <person name="Chang Q."/>
            <person name="Ding S."/>
            <person name="Wang X."/>
            <person name="Zhu J."/>
            <person name="Ruan X."/>
            <person name="Zhao L."/>
            <person name="Wei J."/>
            <person name="Que T."/>
            <person name="Du C."/>
            <person name="Cheng J."/>
            <person name="Dai P."/>
            <person name="Han X."/>
            <person name="Huang E."/>
            <person name="Gao Y."/>
            <person name="Liu J."/>
            <person name="Shao H."/>
            <person name="Ye R."/>
            <person name="Li L."/>
            <person name="Wei W."/>
            <person name="Wang X."/>
            <person name="Wang C."/>
            <person name="Huo Q."/>
            <person name="Li W."/>
            <person name="Guo W."/>
            <person name="Chen H."/>
            <person name="Chen S."/>
            <person name="Zhou L."/>
            <person name="Zhou L."/>
            <person name="Ni X."/>
            <person name="Tian J."/>
            <person name="Zhou Y."/>
            <person name="Sheng Y."/>
            <person name="Liu T."/>
            <person name="Pan Y."/>
            <person name="Xia L."/>
            <person name="Li J."/>
            <person name="Zhao F."/>
            <person name="Cao W."/>
        </authorList>
    </citation>
    <scope>NUCLEOTIDE SEQUENCE</scope>
    <source>
        <strain evidence="8">Rmic-2018</strain>
        <tissue evidence="8">Larvae</tissue>
    </source>
</reference>
<gene>
    <name evidence="8" type="ORF">HPB51_027804</name>
</gene>
<dbReference type="PROSITE" id="PS50950">
    <property type="entry name" value="ZF_THAP"/>
    <property type="match status" value="1"/>
</dbReference>
<reference evidence="8" key="1">
    <citation type="journal article" date="2020" name="Cell">
        <title>Large-Scale Comparative Analyses of Tick Genomes Elucidate Their Genetic Diversity and Vector Capacities.</title>
        <authorList>
            <consortium name="Tick Genome and Microbiome Consortium (TIGMIC)"/>
            <person name="Jia N."/>
            <person name="Wang J."/>
            <person name="Shi W."/>
            <person name="Du L."/>
            <person name="Sun Y."/>
            <person name="Zhan W."/>
            <person name="Jiang J.F."/>
            <person name="Wang Q."/>
            <person name="Zhang B."/>
            <person name="Ji P."/>
            <person name="Bell-Sakyi L."/>
            <person name="Cui X.M."/>
            <person name="Yuan T.T."/>
            <person name="Jiang B.G."/>
            <person name="Yang W.F."/>
            <person name="Lam T.T."/>
            <person name="Chang Q.C."/>
            <person name="Ding S.J."/>
            <person name="Wang X.J."/>
            <person name="Zhu J.G."/>
            <person name="Ruan X.D."/>
            <person name="Zhao L."/>
            <person name="Wei J.T."/>
            <person name="Ye R.Z."/>
            <person name="Que T.C."/>
            <person name="Du C.H."/>
            <person name="Zhou Y.H."/>
            <person name="Cheng J.X."/>
            <person name="Dai P.F."/>
            <person name="Guo W.B."/>
            <person name="Han X.H."/>
            <person name="Huang E.J."/>
            <person name="Li L.F."/>
            <person name="Wei W."/>
            <person name="Gao Y.C."/>
            <person name="Liu J.Z."/>
            <person name="Shao H.Z."/>
            <person name="Wang X."/>
            <person name="Wang C.C."/>
            <person name="Yang T.C."/>
            <person name="Huo Q.B."/>
            <person name="Li W."/>
            <person name="Chen H.Y."/>
            <person name="Chen S.E."/>
            <person name="Zhou L.G."/>
            <person name="Ni X.B."/>
            <person name="Tian J.H."/>
            <person name="Sheng Y."/>
            <person name="Liu T."/>
            <person name="Pan Y.S."/>
            <person name="Xia L.Y."/>
            <person name="Li J."/>
            <person name="Zhao F."/>
            <person name="Cao W.C."/>
        </authorList>
    </citation>
    <scope>NUCLEOTIDE SEQUENCE</scope>
    <source>
        <strain evidence="8">Rmic-2018</strain>
    </source>
</reference>
<keyword evidence="9" id="KW-1185">Reference proteome</keyword>
<evidence type="ECO:0000313" key="8">
    <source>
        <dbReference type="EMBL" id="KAH7958211.1"/>
    </source>
</evidence>
<dbReference type="AlphaFoldDB" id="A0A9J6CYY1"/>
<proteinExistence type="predicted"/>
<dbReference type="VEuPathDB" id="VectorBase:LOC119185501"/>
<dbReference type="GO" id="GO:0008270">
    <property type="term" value="F:zinc ion binding"/>
    <property type="evidence" value="ECO:0007669"/>
    <property type="project" value="UniProtKB-KW"/>
</dbReference>
<sequence>MAIRRDDWVPNMTSNYSSVCNKHFMETDFAEGKRRRLKKGVIPTVFPDYISYLRPSPLKERTTESIQKRSASQCEDKENEPKRKRNRHREDTHGEGSTLNDIILELQTSKCVNDTSPDGLQQTMHSEMILDEAPPCAHKTVADQATQVDVGLSSLLPVERA</sequence>
<dbReference type="InterPro" id="IPR006612">
    <property type="entry name" value="THAP_Znf"/>
</dbReference>
<evidence type="ECO:0000256" key="2">
    <source>
        <dbReference type="ARBA" id="ARBA00022771"/>
    </source>
</evidence>
<dbReference type="PANTHER" id="PTHR46927:SF3">
    <property type="entry name" value="THAP-TYPE DOMAIN-CONTAINING PROTEIN"/>
    <property type="match status" value="1"/>
</dbReference>
<comment type="caution">
    <text evidence="8">The sequence shown here is derived from an EMBL/GenBank/DDBJ whole genome shotgun (WGS) entry which is preliminary data.</text>
</comment>
<evidence type="ECO:0000256" key="6">
    <source>
        <dbReference type="SAM" id="MobiDB-lite"/>
    </source>
</evidence>
<dbReference type="PANTHER" id="PTHR46927">
    <property type="entry name" value="AGAP005574-PA"/>
    <property type="match status" value="1"/>
</dbReference>
<name>A0A9J6CYY1_RHIMP</name>
<feature type="domain" description="THAP-type" evidence="7">
    <location>
        <begin position="1"/>
        <end position="46"/>
    </location>
</feature>
<dbReference type="Proteomes" id="UP000821866">
    <property type="component" value="Unassembled WGS sequence"/>
</dbReference>
<evidence type="ECO:0000256" key="1">
    <source>
        <dbReference type="ARBA" id="ARBA00022723"/>
    </source>
</evidence>
<accession>A0A9J6CYY1</accession>
<evidence type="ECO:0000259" key="7">
    <source>
        <dbReference type="PROSITE" id="PS50950"/>
    </source>
</evidence>
<evidence type="ECO:0000256" key="3">
    <source>
        <dbReference type="ARBA" id="ARBA00022833"/>
    </source>
</evidence>
<keyword evidence="1" id="KW-0479">Metal-binding</keyword>
<evidence type="ECO:0000256" key="4">
    <source>
        <dbReference type="ARBA" id="ARBA00023125"/>
    </source>
</evidence>
<dbReference type="Pfam" id="PF05485">
    <property type="entry name" value="THAP"/>
    <property type="match status" value="1"/>
</dbReference>
<evidence type="ECO:0000256" key="5">
    <source>
        <dbReference type="PROSITE-ProRule" id="PRU00309"/>
    </source>
</evidence>
<evidence type="ECO:0000313" key="9">
    <source>
        <dbReference type="Proteomes" id="UP000821866"/>
    </source>
</evidence>
<dbReference type="InterPro" id="IPR052224">
    <property type="entry name" value="THAP_domain_protein"/>
</dbReference>
<protein>
    <recommendedName>
        <fullName evidence="7">THAP-type domain-containing protein</fullName>
    </recommendedName>
</protein>
<keyword evidence="3" id="KW-0862">Zinc</keyword>
<dbReference type="EMBL" id="JABSTU010004399">
    <property type="protein sequence ID" value="KAH7958211.1"/>
    <property type="molecule type" value="Genomic_DNA"/>
</dbReference>
<keyword evidence="4 5" id="KW-0238">DNA-binding</keyword>
<feature type="region of interest" description="Disordered" evidence="6">
    <location>
        <begin position="57"/>
        <end position="100"/>
    </location>
</feature>
<keyword evidence="2 5" id="KW-0863">Zinc-finger</keyword>